<dbReference type="Gene3D" id="3.30.559.10">
    <property type="entry name" value="Chloramphenicol acetyltransferase-like domain"/>
    <property type="match status" value="1"/>
</dbReference>
<gene>
    <name evidence="1" type="ORF">JRO89_XS12G0221800</name>
</gene>
<reference evidence="1 2" key="1">
    <citation type="submission" date="2021-02" db="EMBL/GenBank/DDBJ databases">
        <title>Plant Genome Project.</title>
        <authorList>
            <person name="Zhang R.-G."/>
        </authorList>
    </citation>
    <scope>NUCLEOTIDE SEQUENCE [LARGE SCALE GENOMIC DNA]</scope>
    <source>
        <tissue evidence="1">Leaves</tissue>
    </source>
</reference>
<sequence>MQAPKPAIFYSPNDAVSVTVAESTADNFDRLSSDDVYEAIEVRPFTPELHTSQDSLLDMPLFILMW</sequence>
<evidence type="ECO:0000313" key="1">
    <source>
        <dbReference type="EMBL" id="KAH7554472.1"/>
    </source>
</evidence>
<dbReference type="EMBL" id="JAFEMO010000012">
    <property type="protein sequence ID" value="KAH7554472.1"/>
    <property type="molecule type" value="Genomic_DNA"/>
</dbReference>
<evidence type="ECO:0000313" key="2">
    <source>
        <dbReference type="Proteomes" id="UP000827721"/>
    </source>
</evidence>
<dbReference type="InterPro" id="IPR023213">
    <property type="entry name" value="CAT-like_dom_sf"/>
</dbReference>
<proteinExistence type="predicted"/>
<protein>
    <submittedName>
        <fullName evidence="1">Uncharacterized protein</fullName>
    </submittedName>
</protein>
<dbReference type="Proteomes" id="UP000827721">
    <property type="component" value="Unassembled WGS sequence"/>
</dbReference>
<organism evidence="1 2">
    <name type="scientific">Xanthoceras sorbifolium</name>
    <dbReference type="NCBI Taxonomy" id="99658"/>
    <lineage>
        <taxon>Eukaryota</taxon>
        <taxon>Viridiplantae</taxon>
        <taxon>Streptophyta</taxon>
        <taxon>Embryophyta</taxon>
        <taxon>Tracheophyta</taxon>
        <taxon>Spermatophyta</taxon>
        <taxon>Magnoliopsida</taxon>
        <taxon>eudicotyledons</taxon>
        <taxon>Gunneridae</taxon>
        <taxon>Pentapetalae</taxon>
        <taxon>rosids</taxon>
        <taxon>malvids</taxon>
        <taxon>Sapindales</taxon>
        <taxon>Sapindaceae</taxon>
        <taxon>Xanthoceroideae</taxon>
        <taxon>Xanthoceras</taxon>
    </lineage>
</organism>
<accession>A0ABQ8HDB3</accession>
<comment type="caution">
    <text evidence="1">The sequence shown here is derived from an EMBL/GenBank/DDBJ whole genome shotgun (WGS) entry which is preliminary data.</text>
</comment>
<keyword evidence="2" id="KW-1185">Reference proteome</keyword>
<name>A0ABQ8HDB3_9ROSI</name>